<feature type="domain" description="HYR-like" evidence="1">
    <location>
        <begin position="222"/>
        <end position="290"/>
    </location>
</feature>
<dbReference type="Pfam" id="PF23237">
    <property type="entry name" value="HYR_4C"/>
    <property type="match status" value="20"/>
</dbReference>
<evidence type="ECO:0000313" key="3">
    <source>
        <dbReference type="Proteomes" id="UP000808337"/>
    </source>
</evidence>
<name>A0A9D7SX87_9BACT</name>
<feature type="domain" description="HYR-like" evidence="1">
    <location>
        <begin position="1363"/>
        <end position="1430"/>
    </location>
</feature>
<accession>A0A9D7SX87</accession>
<feature type="domain" description="HYR-like" evidence="1">
    <location>
        <begin position="299"/>
        <end position="366"/>
    </location>
</feature>
<feature type="domain" description="HYR-like" evidence="1">
    <location>
        <begin position="1135"/>
        <end position="1202"/>
    </location>
</feature>
<feature type="domain" description="HYR-like" evidence="1">
    <location>
        <begin position="1211"/>
        <end position="1278"/>
    </location>
</feature>
<feature type="domain" description="HYR-like" evidence="1">
    <location>
        <begin position="983"/>
        <end position="1049"/>
    </location>
</feature>
<feature type="domain" description="HYR-like" evidence="1">
    <location>
        <begin position="450"/>
        <end position="518"/>
    </location>
</feature>
<feature type="domain" description="HYR-like" evidence="1">
    <location>
        <begin position="679"/>
        <end position="746"/>
    </location>
</feature>
<feature type="domain" description="HYR-like" evidence="1">
    <location>
        <begin position="1057"/>
        <end position="1126"/>
    </location>
</feature>
<feature type="domain" description="HYR-like" evidence="1">
    <location>
        <begin position="831"/>
        <end position="898"/>
    </location>
</feature>
<reference evidence="2 3" key="1">
    <citation type="submission" date="2020-10" db="EMBL/GenBank/DDBJ databases">
        <title>Connecting structure to function with the recovery of over 1000 high-quality activated sludge metagenome-assembled genomes encoding full-length rRNA genes using long-read sequencing.</title>
        <authorList>
            <person name="Singleton C.M."/>
            <person name="Petriglieri F."/>
            <person name="Kristensen J.M."/>
            <person name="Kirkegaard R.H."/>
            <person name="Michaelsen T.Y."/>
            <person name="Andersen M.H."/>
            <person name="Karst S.M."/>
            <person name="Dueholm M.S."/>
            <person name="Nielsen P.H."/>
            <person name="Albertsen M."/>
        </authorList>
    </citation>
    <scope>NUCLEOTIDE SEQUENCE [LARGE SCALE GENOMIC DNA]</scope>
    <source>
        <strain evidence="2">Ribe_18-Q3-R11-54_MAXAC.273</strain>
    </source>
</reference>
<evidence type="ECO:0000259" key="1">
    <source>
        <dbReference type="Pfam" id="PF23237"/>
    </source>
</evidence>
<feature type="domain" description="HYR-like" evidence="1">
    <location>
        <begin position="147"/>
        <end position="214"/>
    </location>
</feature>
<evidence type="ECO:0000313" key="2">
    <source>
        <dbReference type="EMBL" id="MBK9983602.1"/>
    </source>
</evidence>
<feature type="domain" description="HYR-like" evidence="1">
    <location>
        <begin position="754"/>
        <end position="822"/>
    </location>
</feature>
<feature type="domain" description="HYR-like" evidence="1">
    <location>
        <begin position="526"/>
        <end position="594"/>
    </location>
</feature>
<sequence length="1534" mass="164462">MDCYANIVLPTPPTITDNCGVTLIPTGPVETGAVTCEGDITYTWTYTDCEGNTQDYVHTVTIEYQPFASIPSTTAVVDCYANIVLPTPPTITDNCGVTLTPTGPVETGSVACEGDITYTWTYSDCEGNTQDYVHTVTIEYEPFPAIPPTTDVIDCYANIILPVPPTVTDNCGVTIIPSDPVETGSVTCEGDITYTWTYSDCEGNTQDYVHTVTIEYEPFATIPPTTAVVDCYANIVLPTPPAITDNCGVSLTPNGPVETGAVTCEGDITYTWTYTDCEGNTQDYVHTVTIEYEPFLAIPPTTAVVDCYANIVLPTPPTITDNCGVALLPTGPVETGSVACEGDITYTWTYTDCEGNTQDYVHTVTIEYEPFAAIPPTTAVVDCYANIVLPTPPTITDNCGVALLPTGPVETGSVACEGDITYTWTYTDCEGNTQNYIHTVTIEYEPFAAIPPTTAVVDCYANIILPVPPTVLDNCNVTLTPTGPVESGSVTCEGDITYTWTYTDCEGNTQDYVHTVTIEYEPFAAIPPTTAVVDCYANIVLPTPPTITDNCGVTLTPSGPVETGTILCEGDITYTWTYTDCEGNTQDYVHTVTIEYEPFAAIPPTTAVVDCYANIVLPSPPVVTDNCGVTLTPTGPVESGTVTCEGDITYTWTYTDCEGNTKDYVHTITIEYQPFPAIPPTTDVIDCYANIILPTPPTVLDNCGVTLTPTGPVESGTVTCEGDITYTWTYTDCEGNTQDYVHTVTIEYEPFAAIPPTTAVVDCYANIILPSPPIVTDNCGVTLTPSGPVETGSVLCEGDITYTWTYTDCEGNTQDYVHTVTIGYQPFASIPSTNAVVDCYANIVLPTPPVVTDNCGVTLTPTSPVETGTVLCEGDITYTWTYTDCEGNTQDYVHTVTIEYQPFASIPSTNAVVDCYANIVLPTPPVVTDNCGVTLTPTSPVETGSVVCEGDIKYTWTYTDCEGNAKDYVHTVTIEYQPFDSIPPTMAVVDCYANIILPSPPTVTDNCGVNLLPTGPVETGSVACEGDITYTWTYTDCEGNTQDYVHTVTMEYQPFAAIPPTSAVVDCYANIVLPSPPVVTDNCGVTLTPSGPIETGSVACEGDIIYTWLYTDCEGNTQDYVHTVTIEYSPFAAIPSTTAVVDCYANIILPSPPVINDNCGVVLIPTGPVETGSVTCEGDITYIWTYTDCEGNTQDYVHTVTIEYEPFASIPPTTAVVDCYANIVLPTPPSITDNCGVTLTPTGPVETGTVLCEGDITYTWTYTDCEGNTQDYVHTVTIEYEPFAAISPTTEVVDCYSNIVLPTPPPVTDNCGVSLVPIGPFETGTVLCEGDITYTWTYTDCEGNTQDYVHTVTIEYEPFPAIPPTTAVVDCYANIILPTPPTVLDNCGVTLIPTGPVESGTVTCEGDITYTWTYTDCEGNTQDYVHTVTIEYQPFASIPPTAAVVDCYANIVLPVPPTIADNCGVTLTPSGPVETGSVACEGDITYTWTYTDCEGNTQDYVHTVTIEYEPFAAIPPTTAVVDCYANIVLPTPPR</sequence>
<organism evidence="2 3">
    <name type="scientific">Candidatus Opimibacter skivensis</name>
    <dbReference type="NCBI Taxonomy" id="2982028"/>
    <lineage>
        <taxon>Bacteria</taxon>
        <taxon>Pseudomonadati</taxon>
        <taxon>Bacteroidota</taxon>
        <taxon>Saprospiria</taxon>
        <taxon>Saprospirales</taxon>
        <taxon>Saprospiraceae</taxon>
        <taxon>Candidatus Opimibacter</taxon>
    </lineage>
</organism>
<feature type="domain" description="HYR-like" evidence="1">
    <location>
        <begin position="602"/>
        <end position="670"/>
    </location>
</feature>
<feature type="domain" description="HYR-like" evidence="1">
    <location>
        <begin position="2"/>
        <end position="62"/>
    </location>
</feature>
<feature type="domain" description="HYR-like" evidence="1">
    <location>
        <begin position="374"/>
        <end position="442"/>
    </location>
</feature>
<feature type="domain" description="HYR-like" evidence="1">
    <location>
        <begin position="907"/>
        <end position="974"/>
    </location>
</feature>
<feature type="domain" description="HYR-like" evidence="1">
    <location>
        <begin position="1286"/>
        <end position="1354"/>
    </location>
</feature>
<dbReference type="Proteomes" id="UP000808337">
    <property type="component" value="Unassembled WGS sequence"/>
</dbReference>
<gene>
    <name evidence="2" type="ORF">IPP15_14685</name>
</gene>
<proteinExistence type="predicted"/>
<comment type="caution">
    <text evidence="2">The sequence shown here is derived from an EMBL/GenBank/DDBJ whole genome shotgun (WGS) entry which is preliminary data.</text>
</comment>
<dbReference type="InterPro" id="IPR057078">
    <property type="entry name" value="HYR-4C"/>
</dbReference>
<feature type="domain" description="HYR-like" evidence="1">
    <location>
        <begin position="71"/>
        <end position="138"/>
    </location>
</feature>
<protein>
    <recommendedName>
        <fullName evidence="1">HYR-like domain-containing protein</fullName>
    </recommendedName>
</protein>
<dbReference type="EMBL" id="JADKGY010000022">
    <property type="protein sequence ID" value="MBK9983602.1"/>
    <property type="molecule type" value="Genomic_DNA"/>
</dbReference>
<feature type="domain" description="HYR-like" evidence="1">
    <location>
        <begin position="1439"/>
        <end position="1506"/>
    </location>
</feature>